<dbReference type="GO" id="GO:0005975">
    <property type="term" value="P:carbohydrate metabolic process"/>
    <property type="evidence" value="ECO:0007669"/>
    <property type="project" value="InterPro"/>
</dbReference>
<dbReference type="InterPro" id="IPR000757">
    <property type="entry name" value="Beta-glucanase-like"/>
</dbReference>
<dbReference type="Gene3D" id="2.60.120.200">
    <property type="match status" value="1"/>
</dbReference>
<dbReference type="GO" id="GO:0004553">
    <property type="term" value="F:hydrolase activity, hydrolyzing O-glycosyl compounds"/>
    <property type="evidence" value="ECO:0007669"/>
    <property type="project" value="InterPro"/>
</dbReference>
<feature type="region of interest" description="Disordered" evidence="2">
    <location>
        <begin position="1"/>
        <end position="156"/>
    </location>
</feature>
<evidence type="ECO:0000313" key="6">
    <source>
        <dbReference type="Proteomes" id="UP000521872"/>
    </source>
</evidence>
<dbReference type="Pfam" id="PF00722">
    <property type="entry name" value="Glyco_hydro_16"/>
    <property type="match status" value="1"/>
</dbReference>
<dbReference type="InterPro" id="IPR050546">
    <property type="entry name" value="Glycosyl_Hydrlase_16"/>
</dbReference>
<dbReference type="SUPFAM" id="SSF49899">
    <property type="entry name" value="Concanavalin A-like lectins/glucanases"/>
    <property type="match status" value="1"/>
</dbReference>
<organism evidence="5 6">
    <name type="scientific">Agrocybe pediades</name>
    <dbReference type="NCBI Taxonomy" id="84607"/>
    <lineage>
        <taxon>Eukaryota</taxon>
        <taxon>Fungi</taxon>
        <taxon>Dikarya</taxon>
        <taxon>Basidiomycota</taxon>
        <taxon>Agaricomycotina</taxon>
        <taxon>Agaricomycetes</taxon>
        <taxon>Agaricomycetidae</taxon>
        <taxon>Agaricales</taxon>
        <taxon>Agaricineae</taxon>
        <taxon>Strophariaceae</taxon>
        <taxon>Agrocybe</taxon>
    </lineage>
</organism>
<dbReference type="AlphaFoldDB" id="A0A8H4QGD3"/>
<keyword evidence="6" id="KW-1185">Reference proteome</keyword>
<keyword evidence="3" id="KW-0812">Transmembrane</keyword>
<feature type="compositionally biased region" description="Low complexity" evidence="2">
    <location>
        <begin position="42"/>
        <end position="69"/>
    </location>
</feature>
<sequence>MAYPRRVSGTHLAPSTSPRRAVQGGGESEDESLPPPRPFFLAADSANRSSNSSFDNSSLDPPSDSDSSPPEIHLLPRGAAPPQPHPLSTTLSQRRTHTRKASSMSQSRRNSIEHPETPTSASTLLFKQHVPKSPPPSSFAFPFQAYPGNPDPGTHIPGMSRRRSSLDSVNQVDSTGHESDTMYHPLSHTGSMTDLRRPVAPFMANSGAGDSTGSLPRSSSSNSIYKQSAAANLHAGGTSIEQQSSIPRNASVHSFRAPFLSPASRPTSSLWAPPSYNNQIYSNSIPLANASPNGSSSALPLGSSAFLAKSKPPLPSTRLAAPLEKSEKPWLAKPEPRARLSYFITLFCIFLGVAGAAALVYFGVVSVDVLEDSDLCSVMDEQFNGGSLDDSTWNREVELGGFGNGEFQMTTNSDDNLFFQNGQLYIMPTLTSDKVSNIFDGKFTLDGCNTSNKTACSVTANQALGTVINPVMSARINTMGKKTIKFGKVEFRAKLPTGDWLWPAVWMLPQDNFYGPWPVSGEIDILEARGNGISYPSQGSNFVRSSLNYGPFSTLVENIFGWFSLKRTSFADGFHTYTMEWTEDFMRFSVDSKLHAMLLTQTKSSGKKNNYWDKAGFPQTARNGSDPQLSVVENPYSGKDGVTRAAPFDRPFYLVVDLAVGGTSGWFPDNVGGKMWFDGSNTAMRDFAKAQDEWSKTWPSSANDRAFRM</sequence>
<feature type="domain" description="GH16" evidence="4">
    <location>
        <begin position="371"/>
        <end position="703"/>
    </location>
</feature>
<dbReference type="PANTHER" id="PTHR10963:SF55">
    <property type="entry name" value="GLYCOSIDE HYDROLASE FAMILY 16 PROTEIN"/>
    <property type="match status" value="1"/>
</dbReference>
<gene>
    <name evidence="5" type="ORF">D9613_010576</name>
</gene>
<feature type="region of interest" description="Disordered" evidence="2">
    <location>
        <begin position="202"/>
        <end position="223"/>
    </location>
</feature>
<reference evidence="5 6" key="1">
    <citation type="submission" date="2019-12" db="EMBL/GenBank/DDBJ databases">
        <authorList>
            <person name="Floudas D."/>
            <person name="Bentzer J."/>
            <person name="Ahren D."/>
            <person name="Johansson T."/>
            <person name="Persson P."/>
            <person name="Tunlid A."/>
        </authorList>
    </citation>
    <scope>NUCLEOTIDE SEQUENCE [LARGE SCALE GENOMIC DNA]</scope>
    <source>
        <strain evidence="5 6">CBS 102.39</strain>
    </source>
</reference>
<evidence type="ECO:0000256" key="1">
    <source>
        <dbReference type="ARBA" id="ARBA00006865"/>
    </source>
</evidence>
<dbReference type="PROSITE" id="PS51762">
    <property type="entry name" value="GH16_2"/>
    <property type="match status" value="1"/>
</dbReference>
<dbReference type="PANTHER" id="PTHR10963">
    <property type="entry name" value="GLYCOSYL HYDROLASE-RELATED"/>
    <property type="match status" value="1"/>
</dbReference>
<keyword evidence="3" id="KW-1133">Transmembrane helix</keyword>
<feature type="compositionally biased region" description="Polar residues" evidence="2">
    <location>
        <begin position="208"/>
        <end position="223"/>
    </location>
</feature>
<dbReference type="InterPro" id="IPR013320">
    <property type="entry name" value="ConA-like_dom_sf"/>
</dbReference>
<protein>
    <recommendedName>
        <fullName evidence="4">GH16 domain-containing protein</fullName>
    </recommendedName>
</protein>
<proteinExistence type="inferred from homology"/>
<evidence type="ECO:0000256" key="3">
    <source>
        <dbReference type="SAM" id="Phobius"/>
    </source>
</evidence>
<name>A0A8H4QGD3_9AGAR</name>
<dbReference type="Proteomes" id="UP000521872">
    <property type="component" value="Unassembled WGS sequence"/>
</dbReference>
<evidence type="ECO:0000313" key="5">
    <source>
        <dbReference type="EMBL" id="KAF4610231.1"/>
    </source>
</evidence>
<dbReference type="EMBL" id="JAACJL010000059">
    <property type="protein sequence ID" value="KAF4610231.1"/>
    <property type="molecule type" value="Genomic_DNA"/>
</dbReference>
<evidence type="ECO:0000259" key="4">
    <source>
        <dbReference type="PROSITE" id="PS51762"/>
    </source>
</evidence>
<feature type="transmembrane region" description="Helical" evidence="3">
    <location>
        <begin position="340"/>
        <end position="364"/>
    </location>
</feature>
<accession>A0A8H4QGD3</accession>
<comment type="caution">
    <text evidence="5">The sequence shown here is derived from an EMBL/GenBank/DDBJ whole genome shotgun (WGS) entry which is preliminary data.</text>
</comment>
<evidence type="ECO:0000256" key="2">
    <source>
        <dbReference type="SAM" id="MobiDB-lite"/>
    </source>
</evidence>
<comment type="similarity">
    <text evidence="1">Belongs to the glycosyl hydrolase 16 family.</text>
</comment>
<keyword evidence="3" id="KW-0472">Membrane</keyword>